<dbReference type="FunFam" id="3.30.300.20:FF:000001">
    <property type="entry name" value="30S ribosomal protein S3"/>
    <property type="match status" value="1"/>
</dbReference>
<comment type="caution">
    <text evidence="10">The sequence shown here is derived from an EMBL/GenBank/DDBJ whole genome shotgun (WGS) entry which is preliminary data.</text>
</comment>
<dbReference type="SUPFAM" id="SSF54821">
    <property type="entry name" value="Ribosomal protein S3 C-terminal domain"/>
    <property type="match status" value="1"/>
</dbReference>
<dbReference type="InterPro" id="IPR009019">
    <property type="entry name" value="KH_sf_prok-type"/>
</dbReference>
<dbReference type="SMART" id="SM00322">
    <property type="entry name" value="KH"/>
    <property type="match status" value="1"/>
</dbReference>
<accession>A0A0G0UTC2</accession>
<dbReference type="GO" id="GO:0003729">
    <property type="term" value="F:mRNA binding"/>
    <property type="evidence" value="ECO:0007669"/>
    <property type="project" value="UniProtKB-UniRule"/>
</dbReference>
<gene>
    <name evidence="8" type="primary">rpsC</name>
    <name evidence="10" type="ORF">UU42_C0006G0048</name>
</gene>
<evidence type="ECO:0000256" key="6">
    <source>
        <dbReference type="ARBA" id="ARBA00024998"/>
    </source>
</evidence>
<sequence length="218" mass="24377">MGHKVNPIAYRIPLSPTSMWKSKWFTTDPKKYRAYLGQDTKLREALMKKLRVAGVTQVNIERSIKSLKVVISVTRPGVVIGRGGAGIEELKKFILKTIGTQSFKIEQPQIEEVKNPDLNAYFVASKIAEQIEKRLPARRVAKKTLERTMQSGALGIKILIAGRVGGAEIARRELYQQGAVPLQTMRQDIDYAQFPALTRSGYVGVKVWINRGEKNVAA</sequence>
<dbReference type="PANTHER" id="PTHR11760:SF19">
    <property type="entry name" value="SMALL RIBOSOMAL SUBUNIT PROTEIN US3C"/>
    <property type="match status" value="1"/>
</dbReference>
<dbReference type="InterPro" id="IPR005704">
    <property type="entry name" value="Ribosomal_uS3_bac-typ"/>
</dbReference>
<dbReference type="PANTHER" id="PTHR11760">
    <property type="entry name" value="30S/40S RIBOSOMAL PROTEIN S3"/>
    <property type="match status" value="1"/>
</dbReference>
<dbReference type="AlphaFoldDB" id="A0A0G0UTC2"/>
<dbReference type="InterPro" id="IPR004087">
    <property type="entry name" value="KH_dom"/>
</dbReference>
<protein>
    <recommendedName>
        <fullName evidence="7 8">Small ribosomal subunit protein uS3</fullName>
    </recommendedName>
</protein>
<dbReference type="PATRIC" id="fig|1618555.3.peg.567"/>
<comment type="similarity">
    <text evidence="1 8">Belongs to the universal ribosomal protein uS3 family.</text>
</comment>
<dbReference type="CDD" id="cd02412">
    <property type="entry name" value="KH-II_30S_S3"/>
    <property type="match status" value="1"/>
</dbReference>
<dbReference type="InterPro" id="IPR057258">
    <property type="entry name" value="Ribosomal_uS3"/>
</dbReference>
<dbReference type="GO" id="GO:0003735">
    <property type="term" value="F:structural constituent of ribosome"/>
    <property type="evidence" value="ECO:0007669"/>
    <property type="project" value="InterPro"/>
</dbReference>
<dbReference type="HAMAP" id="MF_01309_B">
    <property type="entry name" value="Ribosomal_uS3_B"/>
    <property type="match status" value="1"/>
</dbReference>
<dbReference type="GO" id="GO:0006412">
    <property type="term" value="P:translation"/>
    <property type="evidence" value="ECO:0007669"/>
    <property type="project" value="UniProtKB-UniRule"/>
</dbReference>
<dbReference type="GO" id="GO:0022627">
    <property type="term" value="C:cytosolic small ribosomal subunit"/>
    <property type="evidence" value="ECO:0007669"/>
    <property type="project" value="TreeGrafter"/>
</dbReference>
<evidence type="ECO:0000256" key="1">
    <source>
        <dbReference type="ARBA" id="ARBA00010761"/>
    </source>
</evidence>
<evidence type="ECO:0000256" key="7">
    <source>
        <dbReference type="ARBA" id="ARBA00035257"/>
    </source>
</evidence>
<dbReference type="InterPro" id="IPR004044">
    <property type="entry name" value="KH_dom_type_2"/>
</dbReference>
<name>A0A0G0UTC2_9BACT</name>
<evidence type="ECO:0000256" key="4">
    <source>
        <dbReference type="ARBA" id="ARBA00022980"/>
    </source>
</evidence>
<dbReference type="Gene3D" id="3.30.300.20">
    <property type="match status" value="1"/>
</dbReference>
<dbReference type="InterPro" id="IPR015946">
    <property type="entry name" value="KH_dom-like_a/b"/>
</dbReference>
<reference evidence="10 11" key="1">
    <citation type="journal article" date="2015" name="Nature">
        <title>rRNA introns, odd ribosomes, and small enigmatic genomes across a large radiation of phyla.</title>
        <authorList>
            <person name="Brown C.T."/>
            <person name="Hug L.A."/>
            <person name="Thomas B.C."/>
            <person name="Sharon I."/>
            <person name="Castelle C.J."/>
            <person name="Singh A."/>
            <person name="Wilkins M.J."/>
            <person name="Williams K.H."/>
            <person name="Banfield J.F."/>
        </authorList>
    </citation>
    <scope>NUCLEOTIDE SEQUENCE [LARGE SCALE GENOMIC DNA]</scope>
</reference>
<evidence type="ECO:0000256" key="5">
    <source>
        <dbReference type="ARBA" id="ARBA00023274"/>
    </source>
</evidence>
<evidence type="ECO:0000313" key="11">
    <source>
        <dbReference type="Proteomes" id="UP000034676"/>
    </source>
</evidence>
<keyword evidence="3 8" id="KW-0694">RNA-binding</keyword>
<dbReference type="InterPro" id="IPR001351">
    <property type="entry name" value="Ribosomal_uS3_C"/>
</dbReference>
<organism evidence="10 11">
    <name type="scientific">Candidatus Woesebacteria bacterium GW2011_GWA1_41_13b</name>
    <dbReference type="NCBI Taxonomy" id="1618555"/>
    <lineage>
        <taxon>Bacteria</taxon>
        <taxon>Candidatus Woeseibacteriota</taxon>
    </lineage>
</organism>
<dbReference type="InterPro" id="IPR036419">
    <property type="entry name" value="Ribosomal_S3_C_sf"/>
</dbReference>
<dbReference type="GO" id="GO:0019843">
    <property type="term" value="F:rRNA binding"/>
    <property type="evidence" value="ECO:0007669"/>
    <property type="project" value="UniProtKB-UniRule"/>
</dbReference>
<dbReference type="Proteomes" id="UP000034676">
    <property type="component" value="Unassembled WGS sequence"/>
</dbReference>
<dbReference type="PROSITE" id="PS50823">
    <property type="entry name" value="KH_TYPE_2"/>
    <property type="match status" value="1"/>
</dbReference>
<evidence type="ECO:0000256" key="8">
    <source>
        <dbReference type="HAMAP-Rule" id="MF_01309"/>
    </source>
</evidence>
<comment type="function">
    <text evidence="6 8">Binds the lower part of the 30S subunit head. Binds mRNA in the 70S ribosome, positioning it for translation.</text>
</comment>
<feature type="domain" description="KH type-2" evidence="9">
    <location>
        <begin position="42"/>
        <end position="124"/>
    </location>
</feature>
<evidence type="ECO:0000259" key="9">
    <source>
        <dbReference type="PROSITE" id="PS50823"/>
    </source>
</evidence>
<evidence type="ECO:0000313" key="10">
    <source>
        <dbReference type="EMBL" id="KKR92009.1"/>
    </source>
</evidence>
<keyword evidence="5 8" id="KW-0687">Ribonucleoprotein</keyword>
<keyword evidence="4 8" id="KW-0689">Ribosomal protein</keyword>
<evidence type="ECO:0000256" key="2">
    <source>
        <dbReference type="ARBA" id="ARBA00022730"/>
    </source>
</evidence>
<proteinExistence type="inferred from homology"/>
<keyword evidence="2 8" id="KW-0699">rRNA-binding</keyword>
<dbReference type="EMBL" id="LCAO01000006">
    <property type="protein sequence ID" value="KKR92009.1"/>
    <property type="molecule type" value="Genomic_DNA"/>
</dbReference>
<dbReference type="Pfam" id="PF00189">
    <property type="entry name" value="Ribosomal_S3_C"/>
    <property type="match status" value="1"/>
</dbReference>
<evidence type="ECO:0000256" key="3">
    <source>
        <dbReference type="ARBA" id="ARBA00022884"/>
    </source>
</evidence>
<dbReference type="SUPFAM" id="SSF54814">
    <property type="entry name" value="Prokaryotic type KH domain (KH-domain type II)"/>
    <property type="match status" value="1"/>
</dbReference>
<dbReference type="Gene3D" id="3.30.1140.32">
    <property type="entry name" value="Ribosomal protein S3, C-terminal domain"/>
    <property type="match status" value="1"/>
</dbReference>
<dbReference type="Pfam" id="PF07650">
    <property type="entry name" value="KH_2"/>
    <property type="match status" value="1"/>
</dbReference>
<dbReference type="NCBIfam" id="TIGR01009">
    <property type="entry name" value="rpsC_bact"/>
    <property type="match status" value="1"/>
</dbReference>
<comment type="subunit">
    <text evidence="8">Part of the 30S ribosomal subunit. Forms a tight complex with proteins S10 and S14.</text>
</comment>